<dbReference type="InterPro" id="IPR020849">
    <property type="entry name" value="Small_GTPase_Ras-type"/>
</dbReference>
<dbReference type="InterPro" id="IPR027417">
    <property type="entry name" value="P-loop_NTPase"/>
</dbReference>
<dbReference type="PROSITE" id="PS51421">
    <property type="entry name" value="RAS"/>
    <property type="match status" value="1"/>
</dbReference>
<dbReference type="STRING" id="5762.D2VDX2"/>
<proteinExistence type="predicted"/>
<accession>D2VDX2</accession>
<gene>
    <name evidence="3" type="ORF">NAEGRDRAFT_67073</name>
</gene>
<keyword evidence="2" id="KW-0342">GTP-binding</keyword>
<dbReference type="SMART" id="SM00173">
    <property type="entry name" value="RAS"/>
    <property type="match status" value="1"/>
</dbReference>
<evidence type="ECO:0000256" key="1">
    <source>
        <dbReference type="ARBA" id="ARBA00022741"/>
    </source>
</evidence>
<dbReference type="EMBL" id="GG738865">
    <property type="protein sequence ID" value="EFC45072.1"/>
    <property type="molecule type" value="Genomic_DNA"/>
</dbReference>
<dbReference type="Proteomes" id="UP000006671">
    <property type="component" value="Unassembled WGS sequence"/>
</dbReference>
<dbReference type="InterPro" id="IPR005225">
    <property type="entry name" value="Small_GTP-bd"/>
</dbReference>
<dbReference type="VEuPathDB" id="AmoebaDB:NAEGRDRAFT_67073"/>
<dbReference type="OrthoDB" id="5976022at2759"/>
<organism evidence="4">
    <name type="scientific">Naegleria gruberi</name>
    <name type="common">Amoeba</name>
    <dbReference type="NCBI Taxonomy" id="5762"/>
    <lineage>
        <taxon>Eukaryota</taxon>
        <taxon>Discoba</taxon>
        <taxon>Heterolobosea</taxon>
        <taxon>Tetramitia</taxon>
        <taxon>Eutetramitia</taxon>
        <taxon>Vahlkampfiidae</taxon>
        <taxon>Naegleria</taxon>
    </lineage>
</organism>
<dbReference type="GO" id="GO:0003924">
    <property type="term" value="F:GTPase activity"/>
    <property type="evidence" value="ECO:0007669"/>
    <property type="project" value="InterPro"/>
</dbReference>
<dbReference type="GO" id="GO:0005525">
    <property type="term" value="F:GTP binding"/>
    <property type="evidence" value="ECO:0007669"/>
    <property type="project" value="UniProtKB-KW"/>
</dbReference>
<name>D2VDX2_NAEGR</name>
<protein>
    <submittedName>
        <fullName evidence="3">Ras family small GTPase</fullName>
    </submittedName>
</protein>
<evidence type="ECO:0000313" key="4">
    <source>
        <dbReference type="Proteomes" id="UP000006671"/>
    </source>
</evidence>
<dbReference type="PROSITE" id="PS51419">
    <property type="entry name" value="RAB"/>
    <property type="match status" value="1"/>
</dbReference>
<dbReference type="InParanoid" id="D2VDX2"/>
<dbReference type="Gene3D" id="3.40.50.300">
    <property type="entry name" value="P-loop containing nucleotide triphosphate hydrolases"/>
    <property type="match status" value="1"/>
</dbReference>
<dbReference type="SUPFAM" id="SSF52540">
    <property type="entry name" value="P-loop containing nucleoside triphosphate hydrolases"/>
    <property type="match status" value="1"/>
</dbReference>
<dbReference type="PRINTS" id="PR00449">
    <property type="entry name" value="RASTRNSFRMNG"/>
</dbReference>
<dbReference type="GO" id="GO:0016020">
    <property type="term" value="C:membrane"/>
    <property type="evidence" value="ECO:0007669"/>
    <property type="project" value="InterPro"/>
</dbReference>
<dbReference type="KEGG" id="ngr:NAEGRDRAFT_67073"/>
<dbReference type="GO" id="GO:0007165">
    <property type="term" value="P:signal transduction"/>
    <property type="evidence" value="ECO:0007669"/>
    <property type="project" value="InterPro"/>
</dbReference>
<dbReference type="SMART" id="SM00174">
    <property type="entry name" value="RHO"/>
    <property type="match status" value="1"/>
</dbReference>
<dbReference type="Pfam" id="PF00071">
    <property type="entry name" value="Ras"/>
    <property type="match status" value="1"/>
</dbReference>
<dbReference type="eggNOG" id="KOG0395">
    <property type="taxonomic scope" value="Eukaryota"/>
</dbReference>
<evidence type="ECO:0000256" key="2">
    <source>
        <dbReference type="ARBA" id="ARBA00023134"/>
    </source>
</evidence>
<dbReference type="AlphaFoldDB" id="D2VDX2"/>
<dbReference type="RefSeq" id="XP_002677816.1">
    <property type="nucleotide sequence ID" value="XM_002677770.1"/>
</dbReference>
<keyword evidence="1" id="KW-0547">Nucleotide-binding</keyword>
<keyword evidence="4" id="KW-1185">Reference proteome</keyword>
<dbReference type="SMART" id="SM00175">
    <property type="entry name" value="RAB"/>
    <property type="match status" value="1"/>
</dbReference>
<reference evidence="3 4" key="1">
    <citation type="journal article" date="2010" name="Cell">
        <title>The genome of Naegleria gruberi illuminates early eukaryotic versatility.</title>
        <authorList>
            <person name="Fritz-Laylin L.K."/>
            <person name="Prochnik S.E."/>
            <person name="Ginger M.L."/>
            <person name="Dacks J.B."/>
            <person name="Carpenter M.L."/>
            <person name="Field M.C."/>
            <person name="Kuo A."/>
            <person name="Paredez A."/>
            <person name="Chapman J."/>
            <person name="Pham J."/>
            <person name="Shu S."/>
            <person name="Neupane R."/>
            <person name="Cipriano M."/>
            <person name="Mancuso J."/>
            <person name="Tu H."/>
            <person name="Salamov A."/>
            <person name="Lindquist E."/>
            <person name="Shapiro H."/>
            <person name="Lucas S."/>
            <person name="Grigoriev I.V."/>
            <person name="Cande W.Z."/>
            <person name="Fulton C."/>
            <person name="Rokhsar D.S."/>
            <person name="Dawson S.C."/>
        </authorList>
    </citation>
    <scope>NUCLEOTIDE SEQUENCE [LARGE SCALE GENOMIC DNA]</scope>
    <source>
        <strain evidence="3 4">NEG-M</strain>
    </source>
</reference>
<sequence>MPHHHQTLFSSLPYEIFQHILSFGVDKELNNPASRKSDIRMAAIFQSISKRISSMNEMQNYFNTFWWTVLEKNFVMPAFEKELEQLKSQMIKKGDMKRKILLASFIKFKVWKRPKYDPSKGSEEVKVVVLGQGGVGKSALTIHYVQNVFISEYDPTIEDSYRKHVEVDGEPVLLDILDTAGPEEFSAMRDQYLRVGQSFVIVCAVNDESSLRDVRYQVDLLIRCKDYVVNDMPIVFVMNKMDLLKENRAETVEKIFIVELFNSDEQC</sequence>
<evidence type="ECO:0000313" key="3">
    <source>
        <dbReference type="EMBL" id="EFC45072.1"/>
    </source>
</evidence>
<dbReference type="NCBIfam" id="TIGR00231">
    <property type="entry name" value="small_GTP"/>
    <property type="match status" value="1"/>
</dbReference>
<dbReference type="InterPro" id="IPR001806">
    <property type="entry name" value="Small_GTPase"/>
</dbReference>
<dbReference type="PANTHER" id="PTHR24070">
    <property type="entry name" value="RAS, DI-RAS, AND RHEB FAMILY MEMBERS OF SMALL GTPASE SUPERFAMILY"/>
    <property type="match status" value="1"/>
</dbReference>
<dbReference type="GeneID" id="8849277"/>